<dbReference type="Proteomes" id="UP000324996">
    <property type="component" value="Unassembled WGS sequence"/>
</dbReference>
<gene>
    <name evidence="2" type="ORF">JCM17846_29510</name>
</gene>
<dbReference type="AlphaFoldDB" id="A0A5A7NDY5"/>
<name>A0A5A7NDY5_9PROT</name>
<sequence>MALIAAILADHPLEPIKIKDHKAQAAFIRGLAHGFGNGLAKGMPPPKALIPRSFVSAASSMRRRSKDDPASIEGVSS</sequence>
<evidence type="ECO:0000256" key="1">
    <source>
        <dbReference type="SAM" id="MobiDB-lite"/>
    </source>
</evidence>
<comment type="caution">
    <text evidence="2">The sequence shown here is derived from an EMBL/GenBank/DDBJ whole genome shotgun (WGS) entry which is preliminary data.</text>
</comment>
<accession>A0A5A7NDY5</accession>
<dbReference type="EMBL" id="BKCN01000020">
    <property type="protein sequence ID" value="GER05269.1"/>
    <property type="molecule type" value="Genomic_DNA"/>
</dbReference>
<feature type="region of interest" description="Disordered" evidence="1">
    <location>
        <begin position="57"/>
        <end position="77"/>
    </location>
</feature>
<evidence type="ECO:0000313" key="2">
    <source>
        <dbReference type="EMBL" id="GER05269.1"/>
    </source>
</evidence>
<protein>
    <submittedName>
        <fullName evidence="2">Uncharacterized protein</fullName>
    </submittedName>
</protein>
<keyword evidence="3" id="KW-1185">Reference proteome</keyword>
<proteinExistence type="predicted"/>
<organism evidence="2 3">
    <name type="scientific">Iodidimonas nitroreducens</name>
    <dbReference type="NCBI Taxonomy" id="1236968"/>
    <lineage>
        <taxon>Bacteria</taxon>
        <taxon>Pseudomonadati</taxon>
        <taxon>Pseudomonadota</taxon>
        <taxon>Alphaproteobacteria</taxon>
        <taxon>Iodidimonadales</taxon>
        <taxon>Iodidimonadaceae</taxon>
        <taxon>Iodidimonas</taxon>
    </lineage>
</organism>
<reference evidence="2 3" key="1">
    <citation type="submission" date="2019-09" db="EMBL/GenBank/DDBJ databases">
        <title>NBRP : Genome information of microbial organism related human and environment.</title>
        <authorList>
            <person name="Hattori M."/>
            <person name="Oshima K."/>
            <person name="Inaba H."/>
            <person name="Suda W."/>
            <person name="Sakamoto M."/>
            <person name="Iino T."/>
            <person name="Kitahara M."/>
            <person name="Oshida Y."/>
            <person name="Iida T."/>
            <person name="Kudo T."/>
            <person name="Itoh T."/>
            <person name="Ohkuma M."/>
        </authorList>
    </citation>
    <scope>NUCLEOTIDE SEQUENCE [LARGE SCALE GENOMIC DNA]</scope>
    <source>
        <strain evidence="2 3">Q-1</strain>
    </source>
</reference>
<evidence type="ECO:0000313" key="3">
    <source>
        <dbReference type="Proteomes" id="UP000324996"/>
    </source>
</evidence>